<reference evidence="1 2" key="1">
    <citation type="submission" date="2018-11" db="EMBL/GenBank/DDBJ databases">
        <title>Phylogenetic determinants of toxin gene distribution in genomes of Brevibacillus laterosporus.</title>
        <authorList>
            <person name="Glare T.R."/>
            <person name="Durrant A."/>
            <person name="Berry C."/>
            <person name="Palma L."/>
            <person name="Ormskirk M."/>
            <person name="Cox M.O."/>
        </authorList>
    </citation>
    <scope>NUCLEOTIDE SEQUENCE [LARGE SCALE GENOMIC DNA]</scope>
    <source>
        <strain evidence="1 2">1821L</strain>
    </source>
</reference>
<proteinExistence type="predicted"/>
<keyword evidence="2" id="KW-1185">Reference proteome</keyword>
<dbReference type="Proteomes" id="UP000319432">
    <property type="component" value="Chromosome"/>
</dbReference>
<name>A0A518VBI6_BRELA</name>
<evidence type="ECO:0000313" key="2">
    <source>
        <dbReference type="Proteomes" id="UP000319432"/>
    </source>
</evidence>
<evidence type="ECO:0000313" key="1">
    <source>
        <dbReference type="EMBL" id="QDX94362.1"/>
    </source>
</evidence>
<protein>
    <submittedName>
        <fullName evidence="1">Uncharacterized protein</fullName>
    </submittedName>
</protein>
<organism evidence="1 2">
    <name type="scientific">Brevibacillus laterosporus</name>
    <name type="common">Bacillus laterosporus</name>
    <dbReference type="NCBI Taxonomy" id="1465"/>
    <lineage>
        <taxon>Bacteria</taxon>
        <taxon>Bacillati</taxon>
        <taxon>Bacillota</taxon>
        <taxon>Bacilli</taxon>
        <taxon>Bacillales</taxon>
        <taxon>Paenibacillaceae</taxon>
        <taxon>Brevibacillus</taxon>
    </lineage>
</organism>
<accession>A0A518VBI6</accession>
<dbReference type="AlphaFoldDB" id="A0A518VBI6"/>
<dbReference type="EMBL" id="CP033464">
    <property type="protein sequence ID" value="QDX94362.1"/>
    <property type="molecule type" value="Genomic_DNA"/>
</dbReference>
<dbReference type="OrthoDB" id="2086661at2"/>
<sequence length="76" mass="9534">MDYLNNEDPFKVILNQEEINRIQCPQLREIRMKYWRLRHEAFIDERNISDRDLEKVLDELIRQEQEELQRFKNTNI</sequence>
<gene>
    <name evidence="1" type="ORF">EEL30_19985</name>
</gene>